<dbReference type="InterPro" id="IPR036814">
    <property type="entry name" value="YqcC-like_sf"/>
</dbReference>
<keyword evidence="3" id="KW-1185">Reference proteome</keyword>
<dbReference type="EMBL" id="QDDL01000017">
    <property type="protein sequence ID" value="PVZ62956.1"/>
    <property type="molecule type" value="Genomic_DNA"/>
</dbReference>
<protein>
    <recommendedName>
        <fullName evidence="1">YqcC-like domain-containing protein</fullName>
    </recommendedName>
</protein>
<proteinExistence type="predicted"/>
<gene>
    <name evidence="2" type="ORF">DC094_21550</name>
</gene>
<evidence type="ECO:0000259" key="1">
    <source>
        <dbReference type="Pfam" id="PF04287"/>
    </source>
</evidence>
<dbReference type="OrthoDB" id="8794567at2"/>
<dbReference type="Proteomes" id="UP000244906">
    <property type="component" value="Unassembled WGS sequence"/>
</dbReference>
<organism evidence="2 3">
    <name type="scientific">Pelagibaculum spongiae</name>
    <dbReference type="NCBI Taxonomy" id="2080658"/>
    <lineage>
        <taxon>Bacteria</taxon>
        <taxon>Pseudomonadati</taxon>
        <taxon>Pseudomonadota</taxon>
        <taxon>Gammaproteobacteria</taxon>
        <taxon>Oceanospirillales</taxon>
        <taxon>Pelagibaculum</taxon>
    </lineage>
</organism>
<dbReference type="PIRSF" id="PIRSF006257">
    <property type="entry name" value="UCP006257"/>
    <property type="match status" value="1"/>
</dbReference>
<dbReference type="Pfam" id="PF04287">
    <property type="entry name" value="DUF446"/>
    <property type="match status" value="1"/>
</dbReference>
<dbReference type="InterPro" id="IPR023376">
    <property type="entry name" value="YqcC-like_dom"/>
</dbReference>
<dbReference type="AlphaFoldDB" id="A0A2V1GRG8"/>
<feature type="domain" description="YqcC-like" evidence="1">
    <location>
        <begin position="5"/>
        <end position="100"/>
    </location>
</feature>
<evidence type="ECO:0000313" key="3">
    <source>
        <dbReference type="Proteomes" id="UP000244906"/>
    </source>
</evidence>
<dbReference type="PANTHER" id="PTHR39586">
    <property type="entry name" value="CYTOPLASMIC PROTEIN-RELATED"/>
    <property type="match status" value="1"/>
</dbReference>
<sequence length="107" mass="12110">MDRLVSALDALEASMKQKDLWETEMPSAEAMASTAPFSCDTMGFNQWLQFIFLPKIRQMIEQGEPLPGKCELASMGIHFVGQKGLKDVMPFLKSLKQIDNCFEQNLH</sequence>
<dbReference type="GO" id="GO:0044010">
    <property type="term" value="P:single-species biofilm formation"/>
    <property type="evidence" value="ECO:0007669"/>
    <property type="project" value="TreeGrafter"/>
</dbReference>
<dbReference type="InterPro" id="IPR007384">
    <property type="entry name" value="UCP006257"/>
</dbReference>
<dbReference type="PANTHER" id="PTHR39586:SF1">
    <property type="entry name" value="CYTOPLASMIC PROTEIN"/>
    <property type="match status" value="1"/>
</dbReference>
<accession>A0A2V1GRG8</accession>
<dbReference type="SUPFAM" id="SSF158452">
    <property type="entry name" value="YqcC-like"/>
    <property type="match status" value="1"/>
</dbReference>
<comment type="caution">
    <text evidence="2">The sequence shown here is derived from an EMBL/GenBank/DDBJ whole genome shotgun (WGS) entry which is preliminary data.</text>
</comment>
<evidence type="ECO:0000313" key="2">
    <source>
        <dbReference type="EMBL" id="PVZ62956.1"/>
    </source>
</evidence>
<dbReference type="RefSeq" id="WP_116689193.1">
    <property type="nucleotide sequence ID" value="NZ_CAWNYD010000017.1"/>
</dbReference>
<reference evidence="2 3" key="1">
    <citation type="submission" date="2018-04" db="EMBL/GenBank/DDBJ databases">
        <title>Thalassorhabdus spongiae gen. nov., sp. nov., isolated from a marine sponge in South-West Iceland.</title>
        <authorList>
            <person name="Knobloch S."/>
            <person name="Daussin A."/>
            <person name="Johannsson R."/>
            <person name="Marteinsson V.T."/>
        </authorList>
    </citation>
    <scope>NUCLEOTIDE SEQUENCE [LARGE SCALE GENOMIC DNA]</scope>
    <source>
        <strain evidence="2 3">Hp12</strain>
    </source>
</reference>
<name>A0A2V1GRG8_9GAMM</name>
<dbReference type="Gene3D" id="1.20.1440.40">
    <property type="entry name" value="YqcC-like"/>
    <property type="match status" value="1"/>
</dbReference>